<keyword evidence="3" id="KW-0805">Transcription regulation</keyword>
<dbReference type="GO" id="GO:0006351">
    <property type="term" value="P:DNA-templated transcription"/>
    <property type="evidence" value="ECO:0007669"/>
    <property type="project" value="InterPro"/>
</dbReference>
<dbReference type="PROSITE" id="PS50217">
    <property type="entry name" value="BZIP"/>
    <property type="match status" value="1"/>
</dbReference>
<dbReference type="PROSITE" id="PS00036">
    <property type="entry name" value="BZIP_BASIC"/>
    <property type="match status" value="1"/>
</dbReference>
<feature type="region of interest" description="Disordered" evidence="9">
    <location>
        <begin position="1"/>
        <end position="72"/>
    </location>
</feature>
<dbReference type="Pfam" id="PF00170">
    <property type="entry name" value="bZIP_1"/>
    <property type="match status" value="1"/>
</dbReference>
<evidence type="ECO:0000256" key="6">
    <source>
        <dbReference type="ARBA" id="ARBA00023163"/>
    </source>
</evidence>
<feature type="compositionally biased region" description="Polar residues" evidence="9">
    <location>
        <begin position="154"/>
        <end position="169"/>
    </location>
</feature>
<dbReference type="InterPro" id="IPR025422">
    <property type="entry name" value="TGA_domain"/>
</dbReference>
<feature type="domain" description="DOG1" evidence="11">
    <location>
        <begin position="292"/>
        <end position="506"/>
    </location>
</feature>
<protein>
    <submittedName>
        <fullName evidence="12">Uncharacterized protein</fullName>
    </submittedName>
</protein>
<dbReference type="PANTHER" id="PTHR45693:SF13">
    <property type="entry name" value="TRANSCRIPTION FACTOR TGA10"/>
    <property type="match status" value="1"/>
</dbReference>
<name>A0AAW2BMG8_9ROSI</name>
<dbReference type="GO" id="GO:0005634">
    <property type="term" value="C:nucleus"/>
    <property type="evidence" value="ECO:0007669"/>
    <property type="project" value="UniProtKB-SubCell"/>
</dbReference>
<reference evidence="12 13" key="1">
    <citation type="submission" date="2024-01" db="EMBL/GenBank/DDBJ databases">
        <title>A telomere-to-telomere, gap-free genome of sweet tea (Lithocarpus litseifolius).</title>
        <authorList>
            <person name="Zhou J."/>
        </authorList>
    </citation>
    <scope>NUCLEOTIDE SEQUENCE [LARGE SCALE GENOMIC DNA]</scope>
    <source>
        <strain evidence="12">Zhou-2022a</strain>
        <tissue evidence="12">Leaf</tissue>
    </source>
</reference>
<evidence type="ECO:0000313" key="12">
    <source>
        <dbReference type="EMBL" id="KAK9986683.1"/>
    </source>
</evidence>
<evidence type="ECO:0000259" key="10">
    <source>
        <dbReference type="PROSITE" id="PS50217"/>
    </source>
</evidence>
<feature type="compositionally biased region" description="Polar residues" evidence="9">
    <location>
        <begin position="123"/>
        <end position="133"/>
    </location>
</feature>
<evidence type="ECO:0000256" key="2">
    <source>
        <dbReference type="ARBA" id="ARBA00007163"/>
    </source>
</evidence>
<dbReference type="Gene3D" id="1.20.5.170">
    <property type="match status" value="1"/>
</dbReference>
<comment type="subcellular location">
    <subcellularLocation>
        <location evidence="1">Nucleus</location>
    </subcellularLocation>
</comment>
<dbReference type="PROSITE" id="PS51806">
    <property type="entry name" value="DOG1"/>
    <property type="match status" value="1"/>
</dbReference>
<feature type="compositionally biased region" description="Polar residues" evidence="9">
    <location>
        <begin position="27"/>
        <end position="38"/>
    </location>
</feature>
<evidence type="ECO:0000256" key="5">
    <source>
        <dbReference type="ARBA" id="ARBA00023159"/>
    </source>
</evidence>
<organism evidence="12 13">
    <name type="scientific">Lithocarpus litseifolius</name>
    <dbReference type="NCBI Taxonomy" id="425828"/>
    <lineage>
        <taxon>Eukaryota</taxon>
        <taxon>Viridiplantae</taxon>
        <taxon>Streptophyta</taxon>
        <taxon>Embryophyta</taxon>
        <taxon>Tracheophyta</taxon>
        <taxon>Spermatophyta</taxon>
        <taxon>Magnoliopsida</taxon>
        <taxon>eudicotyledons</taxon>
        <taxon>Gunneridae</taxon>
        <taxon>Pentapetalae</taxon>
        <taxon>rosids</taxon>
        <taxon>fabids</taxon>
        <taxon>Fagales</taxon>
        <taxon>Fagaceae</taxon>
        <taxon>Lithocarpus</taxon>
    </lineage>
</organism>
<feature type="region of interest" description="Disordered" evidence="9">
    <location>
        <begin position="123"/>
        <end position="222"/>
    </location>
</feature>
<keyword evidence="5" id="KW-0010">Activator</keyword>
<feature type="compositionally biased region" description="Basic and acidic residues" evidence="9">
    <location>
        <begin position="211"/>
        <end position="220"/>
    </location>
</feature>
<evidence type="ECO:0000256" key="7">
    <source>
        <dbReference type="ARBA" id="ARBA00023242"/>
    </source>
</evidence>
<evidence type="ECO:0000259" key="11">
    <source>
        <dbReference type="PROSITE" id="PS51806"/>
    </source>
</evidence>
<keyword evidence="7" id="KW-0539">Nucleus</keyword>
<dbReference type="PANTHER" id="PTHR45693">
    <property type="entry name" value="TRANSCRIPTION FACTOR TGA9"/>
    <property type="match status" value="1"/>
</dbReference>
<evidence type="ECO:0000256" key="4">
    <source>
        <dbReference type="ARBA" id="ARBA00023125"/>
    </source>
</evidence>
<dbReference type="GO" id="GO:0000976">
    <property type="term" value="F:transcription cis-regulatory region binding"/>
    <property type="evidence" value="ECO:0007669"/>
    <property type="project" value="UniProtKB-ARBA"/>
</dbReference>
<comment type="caution">
    <text evidence="12">The sequence shown here is derived from an EMBL/GenBank/DDBJ whole genome shotgun (WGS) entry which is preliminary data.</text>
</comment>
<gene>
    <name evidence="12" type="ORF">SO802_031634</name>
</gene>
<proteinExistence type="inferred from homology"/>
<evidence type="ECO:0000313" key="13">
    <source>
        <dbReference type="Proteomes" id="UP001459277"/>
    </source>
</evidence>
<dbReference type="Proteomes" id="UP001459277">
    <property type="component" value="Unassembled WGS sequence"/>
</dbReference>
<keyword evidence="13" id="KW-1185">Reference proteome</keyword>
<feature type="compositionally biased region" description="Basic residues" evidence="9">
    <location>
        <begin position="47"/>
        <end position="64"/>
    </location>
</feature>
<dbReference type="InterPro" id="IPR004827">
    <property type="entry name" value="bZIP"/>
</dbReference>
<keyword evidence="8" id="KW-0175">Coiled coil</keyword>
<feature type="domain" description="BZIP" evidence="10">
    <location>
        <begin position="217"/>
        <end position="261"/>
    </location>
</feature>
<dbReference type="Pfam" id="PF14144">
    <property type="entry name" value="DOG1"/>
    <property type="match status" value="1"/>
</dbReference>
<comment type="similarity">
    <text evidence="2">Belongs to the bZIP family.</text>
</comment>
<dbReference type="InterPro" id="IPR046347">
    <property type="entry name" value="bZIP_sf"/>
</dbReference>
<keyword evidence="4" id="KW-0238">DNA-binding</keyword>
<evidence type="ECO:0000256" key="8">
    <source>
        <dbReference type="SAM" id="Coils"/>
    </source>
</evidence>
<evidence type="ECO:0000256" key="9">
    <source>
        <dbReference type="SAM" id="MobiDB-lite"/>
    </source>
</evidence>
<dbReference type="CDD" id="cd14708">
    <property type="entry name" value="bZIP_HBP1b-like"/>
    <property type="match status" value="1"/>
</dbReference>
<dbReference type="FunFam" id="1.20.5.170:FF:000019">
    <property type="entry name" value="BZIP family transcription factor"/>
    <property type="match status" value="1"/>
</dbReference>
<dbReference type="SMART" id="SM00338">
    <property type="entry name" value="BRLZ"/>
    <property type="match status" value="1"/>
</dbReference>
<dbReference type="EMBL" id="JAZDWU010000011">
    <property type="protein sequence ID" value="KAK9986683.1"/>
    <property type="molecule type" value="Genomic_DNA"/>
</dbReference>
<accession>A0AAW2BMG8</accession>
<dbReference type="GO" id="GO:0003700">
    <property type="term" value="F:DNA-binding transcription factor activity"/>
    <property type="evidence" value="ECO:0007669"/>
    <property type="project" value="InterPro"/>
</dbReference>
<sequence>MGFSGTREVEEEEQKTKLLRAPFMASNIKSTNHPTQVEQQQQQQQQQHHHHQQQQQHHHHHQHQQQHQLQLQDHYHHEFSYGMMQSSSSSSIPGNFINKDTGAYDLGELDQALFLYLDGQDPSTVQDQRQSQGMRPPTLNIFPSQPMHVEPPSTKASTGLVSPSNSGSKRPSEPSMELANARNDVPTGPEPAKAIKREGNRKGPTSSSEQEGPKTPDPKTLRRLAQNREAARKSRLRKKAYVQQLESSRIKLTQLEQELQRARAQGMFFGGGALIGGDQGHPLAVNNVSSDAAFFDMEYARWLEEHHRITCELRAAVQEHLPENELRLFVDNFLAHFDEKLNLKSMVAKADVFHLVSGMWKTPAERCFMWMGGFRPSELIKILLNQVEPLTEQQILGICGLQQSTQEAEEALSQGLEALNQSLTDTLTSDSLSSPPNMANYMGQMAMAINKLSTIEGFVRQADNLRHQMIHRLHQILTTRQAARCFLAIAEYFHRLRALSSLWLARPRQE</sequence>
<evidence type="ECO:0000256" key="3">
    <source>
        <dbReference type="ARBA" id="ARBA00023015"/>
    </source>
</evidence>
<dbReference type="AlphaFoldDB" id="A0AAW2BMG8"/>
<feature type="coiled-coil region" evidence="8">
    <location>
        <begin position="238"/>
        <end position="265"/>
    </location>
</feature>
<keyword evidence="6" id="KW-0804">Transcription</keyword>
<evidence type="ECO:0000256" key="1">
    <source>
        <dbReference type="ARBA" id="ARBA00004123"/>
    </source>
</evidence>
<dbReference type="SUPFAM" id="SSF57959">
    <property type="entry name" value="Leucine zipper domain"/>
    <property type="match status" value="1"/>
</dbReference>